<dbReference type="SUPFAM" id="SSF56784">
    <property type="entry name" value="HAD-like"/>
    <property type="match status" value="1"/>
</dbReference>
<organism evidence="1 2">
    <name type="scientific">Mycena indigotica</name>
    <dbReference type="NCBI Taxonomy" id="2126181"/>
    <lineage>
        <taxon>Eukaryota</taxon>
        <taxon>Fungi</taxon>
        <taxon>Dikarya</taxon>
        <taxon>Basidiomycota</taxon>
        <taxon>Agaricomycotina</taxon>
        <taxon>Agaricomycetes</taxon>
        <taxon>Agaricomycetidae</taxon>
        <taxon>Agaricales</taxon>
        <taxon>Marasmiineae</taxon>
        <taxon>Mycenaceae</taxon>
        <taxon>Mycena</taxon>
    </lineage>
</organism>
<dbReference type="Gene3D" id="1.10.150.240">
    <property type="entry name" value="Putative phosphatase, domain 2"/>
    <property type="match status" value="1"/>
</dbReference>
<dbReference type="PANTHER" id="PTHR18901">
    <property type="entry name" value="2-DEOXYGLUCOSE-6-PHOSPHATE PHOSPHATASE 2"/>
    <property type="match status" value="1"/>
</dbReference>
<dbReference type="Gene3D" id="3.40.50.1000">
    <property type="entry name" value="HAD superfamily/HAD-like"/>
    <property type="match status" value="1"/>
</dbReference>
<dbReference type="InterPro" id="IPR023198">
    <property type="entry name" value="PGP-like_dom2"/>
</dbReference>
<dbReference type="OrthoDB" id="40579at2759"/>
<accession>A0A8H6TER2</accession>
<dbReference type="Pfam" id="PF00702">
    <property type="entry name" value="Hydrolase"/>
    <property type="match status" value="1"/>
</dbReference>
<dbReference type="GeneID" id="59340533"/>
<dbReference type="InterPro" id="IPR036412">
    <property type="entry name" value="HAD-like_sf"/>
</dbReference>
<dbReference type="RefSeq" id="XP_037225927.1">
    <property type="nucleotide sequence ID" value="XM_037358017.1"/>
</dbReference>
<keyword evidence="2" id="KW-1185">Reference proteome</keyword>
<dbReference type="Proteomes" id="UP000636479">
    <property type="component" value="Unassembled WGS sequence"/>
</dbReference>
<dbReference type="AlphaFoldDB" id="A0A8H6TER2"/>
<dbReference type="FunFam" id="1.10.150.240:FF:000001">
    <property type="entry name" value="Haloacid dehalogenase-like hydrolase domain"/>
    <property type="match status" value="1"/>
</dbReference>
<dbReference type="EMBL" id="JACAZF010000001">
    <property type="protein sequence ID" value="KAF7315904.1"/>
    <property type="molecule type" value="Genomic_DNA"/>
</dbReference>
<protein>
    <recommendedName>
        <fullName evidence="3">HAD-like protein</fullName>
    </recommendedName>
</protein>
<sequence>MCCLIWTASLAYHIKINVIDVFPGLLLDTESIYTKVTNTILAPYGKEMTWDIKAGCMGKPELPAAQHLLSCFPDLPKSFTAESYLIERNRLQDTFWHTTQFLPGAKRLLLHLAKHHVPIAVATSSKRRNYELKTNHLADIFGRDGVFATGERKMNVVCGDDRAVNGEPIAGKPAPDIFLTAARDKLGRDVGFGENPVVESQVVERAQGLVFEDALPGVQAGKRAGMNVIWVPDPNLLALSNGEKEPNALQPDRVIHSLEEFVPEDWGLPAYDEV</sequence>
<reference evidence="1" key="1">
    <citation type="submission" date="2020-05" db="EMBL/GenBank/DDBJ databases">
        <title>Mycena genomes resolve the evolution of fungal bioluminescence.</title>
        <authorList>
            <person name="Tsai I.J."/>
        </authorList>
    </citation>
    <scope>NUCLEOTIDE SEQUENCE</scope>
    <source>
        <strain evidence="1">171206Taipei</strain>
    </source>
</reference>
<name>A0A8H6TER2_9AGAR</name>
<evidence type="ECO:0000313" key="2">
    <source>
        <dbReference type="Proteomes" id="UP000636479"/>
    </source>
</evidence>
<gene>
    <name evidence="1" type="ORF">MIND_00107000</name>
</gene>
<proteinExistence type="predicted"/>
<evidence type="ECO:0008006" key="3">
    <source>
        <dbReference type="Google" id="ProtNLM"/>
    </source>
</evidence>
<dbReference type="PANTHER" id="PTHR18901:SF38">
    <property type="entry name" value="PSEUDOURIDINE-5'-PHOSPHATASE"/>
    <property type="match status" value="1"/>
</dbReference>
<comment type="caution">
    <text evidence="1">The sequence shown here is derived from an EMBL/GenBank/DDBJ whole genome shotgun (WGS) entry which is preliminary data.</text>
</comment>
<dbReference type="GO" id="GO:0016791">
    <property type="term" value="F:phosphatase activity"/>
    <property type="evidence" value="ECO:0007669"/>
    <property type="project" value="TreeGrafter"/>
</dbReference>
<evidence type="ECO:0000313" key="1">
    <source>
        <dbReference type="EMBL" id="KAF7315904.1"/>
    </source>
</evidence>
<dbReference type="InterPro" id="IPR023214">
    <property type="entry name" value="HAD_sf"/>
</dbReference>